<organism evidence="2">
    <name type="scientific">Panstrongylus lignarius</name>
    <dbReference type="NCBI Taxonomy" id="156445"/>
    <lineage>
        <taxon>Eukaryota</taxon>
        <taxon>Metazoa</taxon>
        <taxon>Ecdysozoa</taxon>
        <taxon>Arthropoda</taxon>
        <taxon>Hexapoda</taxon>
        <taxon>Insecta</taxon>
        <taxon>Pterygota</taxon>
        <taxon>Neoptera</taxon>
        <taxon>Paraneoptera</taxon>
        <taxon>Hemiptera</taxon>
        <taxon>Heteroptera</taxon>
        <taxon>Panheteroptera</taxon>
        <taxon>Cimicomorpha</taxon>
        <taxon>Reduviidae</taxon>
        <taxon>Triatominae</taxon>
        <taxon>Panstrongylus</taxon>
    </lineage>
</organism>
<evidence type="ECO:0000256" key="1">
    <source>
        <dbReference type="SAM" id="Phobius"/>
    </source>
</evidence>
<reference evidence="2" key="1">
    <citation type="journal article" date="2018" name="PLoS Negl. Trop. Dis.">
        <title>An insight into the salivary gland and fat body transcriptome of Panstrongylus lignarius (Hemiptera: Heteroptera), the main vector of Chagas disease in Peru.</title>
        <authorList>
            <person name="Nevoa J.C."/>
            <person name="Mendes M.T."/>
            <person name="da Silva M.V."/>
            <person name="Soares S.C."/>
            <person name="Oliveira C.J.F."/>
            <person name="Ribeiro J.M.C."/>
        </authorList>
    </citation>
    <scope>NUCLEOTIDE SEQUENCE</scope>
</reference>
<dbReference type="EMBL" id="GFTR01000524">
    <property type="protein sequence ID" value="JAW15902.1"/>
    <property type="molecule type" value="Transcribed_RNA"/>
</dbReference>
<feature type="transmembrane region" description="Helical" evidence="1">
    <location>
        <begin position="6"/>
        <end position="33"/>
    </location>
</feature>
<proteinExistence type="predicted"/>
<keyword evidence="1" id="KW-0472">Membrane</keyword>
<keyword evidence="1" id="KW-1133">Transmembrane helix</keyword>
<evidence type="ECO:0000313" key="2">
    <source>
        <dbReference type="EMBL" id="JAW15902.1"/>
    </source>
</evidence>
<sequence>MELRPVHLLIFLQVVIHHFGFLGSKVIMLRHYILWRIKIKTKRNCCTFYHVKLVAPAILCSVILKTKIKKDNIN</sequence>
<keyword evidence="1" id="KW-0812">Transmembrane</keyword>
<name>A0A224Y476_9HEMI</name>
<protein>
    <submittedName>
        <fullName evidence="2">Putative secreted protein</fullName>
    </submittedName>
</protein>
<accession>A0A224Y476</accession>
<dbReference type="AlphaFoldDB" id="A0A224Y476"/>